<keyword evidence="1" id="KW-0732">Signal</keyword>
<dbReference type="EMBL" id="KZ819634">
    <property type="protein sequence ID" value="PWN93328.1"/>
    <property type="molecule type" value="Genomic_DNA"/>
</dbReference>
<evidence type="ECO:0000313" key="3">
    <source>
        <dbReference type="Proteomes" id="UP000245768"/>
    </source>
</evidence>
<feature type="signal peptide" evidence="1">
    <location>
        <begin position="1"/>
        <end position="22"/>
    </location>
</feature>
<dbReference type="Proteomes" id="UP000245768">
    <property type="component" value="Unassembled WGS sequence"/>
</dbReference>
<keyword evidence="3" id="KW-1185">Reference proteome</keyword>
<dbReference type="GeneID" id="37040291"/>
<dbReference type="AlphaFoldDB" id="A0A316YXF0"/>
<sequence>MASSVVFRAVALLLVAVSMALAQVTPSVSTDPLGGSTFTTPVYSPSQTFTPVTTYATAASRTPTTIGGATGPSPATGSYAFTYDAPISTVTNTPLDNVLSSVAANGEPTDYTRPFQPNPPLSHLPSPIDTLPPLSPFSIDLAVSSSRQDLQPHTYHFLPLSLPLSLGVLSLARSLALHLFVLAYYPTSSPFPVLVFLQTSPETASLTRTLSSESQKRFLLCFLRMEKSVIHVPISCLMELSKGESHSSKSKVHSPARACPFPAAKDEAI</sequence>
<dbReference type="InParanoid" id="A0A316YXF0"/>
<dbReference type="RefSeq" id="XP_025380526.1">
    <property type="nucleotide sequence ID" value="XM_025518375.1"/>
</dbReference>
<protein>
    <recommendedName>
        <fullName evidence="4">REJ domain-containing protein</fullName>
    </recommendedName>
</protein>
<gene>
    <name evidence="2" type="ORF">FA10DRAFT_19083</name>
</gene>
<evidence type="ECO:0000313" key="2">
    <source>
        <dbReference type="EMBL" id="PWN93328.1"/>
    </source>
</evidence>
<proteinExistence type="predicted"/>
<organism evidence="2 3">
    <name type="scientific">Acaromyces ingoldii</name>
    <dbReference type="NCBI Taxonomy" id="215250"/>
    <lineage>
        <taxon>Eukaryota</taxon>
        <taxon>Fungi</taxon>
        <taxon>Dikarya</taxon>
        <taxon>Basidiomycota</taxon>
        <taxon>Ustilaginomycotina</taxon>
        <taxon>Exobasidiomycetes</taxon>
        <taxon>Exobasidiales</taxon>
        <taxon>Cryptobasidiaceae</taxon>
        <taxon>Acaromyces</taxon>
    </lineage>
</organism>
<name>A0A316YXF0_9BASI</name>
<evidence type="ECO:0008006" key="4">
    <source>
        <dbReference type="Google" id="ProtNLM"/>
    </source>
</evidence>
<reference evidence="2 3" key="1">
    <citation type="journal article" date="2018" name="Mol. Biol. Evol.">
        <title>Broad Genomic Sampling Reveals a Smut Pathogenic Ancestry of the Fungal Clade Ustilaginomycotina.</title>
        <authorList>
            <person name="Kijpornyongpan T."/>
            <person name="Mondo S.J."/>
            <person name="Barry K."/>
            <person name="Sandor L."/>
            <person name="Lee J."/>
            <person name="Lipzen A."/>
            <person name="Pangilinan J."/>
            <person name="LaButti K."/>
            <person name="Hainaut M."/>
            <person name="Henrissat B."/>
            <person name="Grigoriev I.V."/>
            <person name="Spatafora J.W."/>
            <person name="Aime M.C."/>
        </authorList>
    </citation>
    <scope>NUCLEOTIDE SEQUENCE [LARGE SCALE GENOMIC DNA]</scope>
    <source>
        <strain evidence="2 3">MCA 4198</strain>
    </source>
</reference>
<evidence type="ECO:0000256" key="1">
    <source>
        <dbReference type="SAM" id="SignalP"/>
    </source>
</evidence>
<feature type="chain" id="PRO_5016400961" description="REJ domain-containing protein" evidence="1">
    <location>
        <begin position="23"/>
        <end position="269"/>
    </location>
</feature>
<dbReference type="OrthoDB" id="3363113at2759"/>
<accession>A0A316YXF0</accession>